<evidence type="ECO:0000313" key="2">
    <source>
        <dbReference type="EMBL" id="KAL2642478.1"/>
    </source>
</evidence>
<dbReference type="PANTHER" id="PTHR31094">
    <property type="entry name" value="RIKEN CDNA 2310061I04 GENE"/>
    <property type="match status" value="1"/>
</dbReference>
<gene>
    <name evidence="2" type="ORF">R1flu_010065</name>
</gene>
<reference evidence="2 3" key="1">
    <citation type="submission" date="2024-09" db="EMBL/GenBank/DDBJ databases">
        <title>Chromosome-scale assembly of Riccia fluitans.</title>
        <authorList>
            <person name="Paukszto L."/>
            <person name="Sawicki J."/>
            <person name="Karawczyk K."/>
            <person name="Piernik-Szablinska J."/>
            <person name="Szczecinska M."/>
            <person name="Mazdziarz M."/>
        </authorList>
    </citation>
    <scope>NUCLEOTIDE SEQUENCE [LARGE SCALE GENOMIC DNA]</scope>
    <source>
        <strain evidence="2">Rf_01</strain>
        <tissue evidence="2">Aerial parts of the thallus</tissue>
    </source>
</reference>
<dbReference type="InterPro" id="IPR032710">
    <property type="entry name" value="NTF2-like_dom_sf"/>
</dbReference>
<proteinExistence type="predicted"/>
<protein>
    <submittedName>
        <fullName evidence="2">Uncharacterized protein</fullName>
    </submittedName>
</protein>
<feature type="region of interest" description="Disordered" evidence="1">
    <location>
        <begin position="122"/>
        <end position="143"/>
    </location>
</feature>
<comment type="caution">
    <text evidence="2">The sequence shown here is derived from an EMBL/GenBank/DDBJ whole genome shotgun (WGS) entry which is preliminary data.</text>
</comment>
<dbReference type="Proteomes" id="UP001605036">
    <property type="component" value="Unassembled WGS sequence"/>
</dbReference>
<name>A0ABD1Z3X6_9MARC</name>
<keyword evidence="3" id="KW-1185">Reference proteome</keyword>
<evidence type="ECO:0000313" key="3">
    <source>
        <dbReference type="Proteomes" id="UP001605036"/>
    </source>
</evidence>
<organism evidence="2 3">
    <name type="scientific">Riccia fluitans</name>
    <dbReference type="NCBI Taxonomy" id="41844"/>
    <lineage>
        <taxon>Eukaryota</taxon>
        <taxon>Viridiplantae</taxon>
        <taxon>Streptophyta</taxon>
        <taxon>Embryophyta</taxon>
        <taxon>Marchantiophyta</taxon>
        <taxon>Marchantiopsida</taxon>
        <taxon>Marchantiidae</taxon>
        <taxon>Marchantiales</taxon>
        <taxon>Ricciaceae</taxon>
        <taxon>Riccia</taxon>
    </lineage>
</organism>
<evidence type="ECO:0000256" key="1">
    <source>
        <dbReference type="SAM" id="MobiDB-lite"/>
    </source>
</evidence>
<accession>A0ABD1Z3X6</accession>
<sequence>MRRLTLPRIAHPWHQTGNQQLNCKGSGDEHICSGGKGQKQKACVIYVKAGGNSAGGWIELSMVSMALAVNFGLDAATHHQKIASSPRASGVVGSAAADGGGLPSLSPAVNWTRARAVDSGKRRRYSLGGKQNGALESRHGSNSSLSSCACRRVRCAAELKTCSSVEVEDDQGQDAVFRPTLGFGVLSSDFSLSGKKVPTVKLSEPTVLEEEDEQQRTVSDLFEHGGTSGESLYRHWIATEFRAAVQSGSPPPRQKEEKQAERDNYYVNTGYAIRTLREELPNLFYRRLNFDIYRDDITFRDPMNTFSGIDNYKLIFWALRFHGRIFFKALWVDINRVWQPHDKVIMVRWTVRGIPRVPWEAQGHFEGTSEYKLDREGKIYEHKVDNVIFNSPTRDHVPSVLDLVRAAAAANTNPTPSFCGKVTLFLLFVSPYLKQFTWVRFYWALKSTLVLNNPGNRCDELGLNA</sequence>
<dbReference type="SUPFAM" id="SSF54427">
    <property type="entry name" value="NTF2-like"/>
    <property type="match status" value="1"/>
</dbReference>
<dbReference type="EMBL" id="JBHFFA010000002">
    <property type="protein sequence ID" value="KAL2642478.1"/>
    <property type="molecule type" value="Genomic_DNA"/>
</dbReference>
<dbReference type="InterPro" id="IPR018790">
    <property type="entry name" value="DUF2358"/>
</dbReference>
<dbReference type="Pfam" id="PF10184">
    <property type="entry name" value="DUF2358"/>
    <property type="match status" value="1"/>
</dbReference>
<dbReference type="AlphaFoldDB" id="A0ABD1Z3X6"/>
<dbReference type="PANTHER" id="PTHR31094:SF2">
    <property type="entry name" value="RIKEN CDNA 2310061I04 GENE"/>
    <property type="match status" value="1"/>
</dbReference>